<dbReference type="InterPro" id="IPR003594">
    <property type="entry name" value="HATPase_dom"/>
</dbReference>
<evidence type="ECO:0000259" key="2">
    <source>
        <dbReference type="Pfam" id="PF13581"/>
    </source>
</evidence>
<dbReference type="STRING" id="1297742.A176_002893"/>
<organism evidence="3 4">
    <name type="scientific">Pseudomyxococcus hansupus</name>
    <dbReference type="NCBI Taxonomy" id="1297742"/>
    <lineage>
        <taxon>Bacteria</taxon>
        <taxon>Pseudomonadati</taxon>
        <taxon>Myxococcota</taxon>
        <taxon>Myxococcia</taxon>
        <taxon>Myxococcales</taxon>
        <taxon>Cystobacterineae</taxon>
        <taxon>Myxococcaceae</taxon>
        <taxon>Pseudomyxococcus</taxon>
    </lineage>
</organism>
<dbReference type="Proteomes" id="UP000009026">
    <property type="component" value="Chromosome"/>
</dbReference>
<dbReference type="InterPro" id="IPR050267">
    <property type="entry name" value="Anti-sigma-factor_SerPK"/>
</dbReference>
<accession>A0A0H4WR53</accession>
<protein>
    <submittedName>
        <fullName evidence="3">Serine-protein kinase RsbW</fullName>
    </submittedName>
</protein>
<dbReference type="InterPro" id="IPR036890">
    <property type="entry name" value="HATPase_C_sf"/>
</dbReference>
<dbReference type="AlphaFoldDB" id="A0A0H4WR53"/>
<evidence type="ECO:0000256" key="1">
    <source>
        <dbReference type="ARBA" id="ARBA00022527"/>
    </source>
</evidence>
<reference evidence="3 4" key="1">
    <citation type="journal article" date="2016" name="PLoS ONE">
        <title>Complete Genome Sequence and Comparative Genomics of a Novel Myxobacterium Myxococcus hansupus.</title>
        <authorList>
            <person name="Sharma G."/>
            <person name="Narwani T."/>
            <person name="Subramanian S."/>
        </authorList>
    </citation>
    <scope>NUCLEOTIDE SEQUENCE [LARGE SCALE GENOMIC DNA]</scope>
    <source>
        <strain evidence="4">mixupus</strain>
    </source>
</reference>
<dbReference type="PATRIC" id="fig|1297742.4.peg.2921"/>
<dbReference type="SUPFAM" id="SSF55874">
    <property type="entry name" value="ATPase domain of HSP90 chaperone/DNA topoisomerase II/histidine kinase"/>
    <property type="match status" value="1"/>
</dbReference>
<name>A0A0H4WR53_9BACT</name>
<dbReference type="Pfam" id="PF13581">
    <property type="entry name" value="HATPase_c_2"/>
    <property type="match status" value="1"/>
</dbReference>
<keyword evidence="4" id="KW-1185">Reference proteome</keyword>
<evidence type="ECO:0000313" key="3">
    <source>
        <dbReference type="EMBL" id="AKQ65981.1"/>
    </source>
</evidence>
<keyword evidence="1" id="KW-0723">Serine/threonine-protein kinase</keyword>
<gene>
    <name evidence="3" type="ORF">A176_002893</name>
</gene>
<dbReference type="eggNOG" id="COG2172">
    <property type="taxonomic scope" value="Bacteria"/>
</dbReference>
<proteinExistence type="predicted"/>
<dbReference type="Gene3D" id="3.30.565.10">
    <property type="entry name" value="Histidine kinase-like ATPase, C-terminal domain"/>
    <property type="match status" value="1"/>
</dbReference>
<evidence type="ECO:0000313" key="4">
    <source>
        <dbReference type="Proteomes" id="UP000009026"/>
    </source>
</evidence>
<sequence>MFGESRLEFIDRVTAGLRRFLEDVRFFGPESEQVELAVAEAVANAIQHGNQGQMRRRVEVGISYQDACITVCVRDEGNGFDVAAVPDATSGARLLVPSGRGVLLMRALMDEVEFSRHPRGGAVVRLSKQRFAVPPLKQE</sequence>
<dbReference type="GO" id="GO:0004674">
    <property type="term" value="F:protein serine/threonine kinase activity"/>
    <property type="evidence" value="ECO:0007669"/>
    <property type="project" value="UniProtKB-KW"/>
</dbReference>
<dbReference type="KEGG" id="mym:A176_002893"/>
<dbReference type="PANTHER" id="PTHR35526">
    <property type="entry name" value="ANTI-SIGMA-F FACTOR RSBW-RELATED"/>
    <property type="match status" value="1"/>
</dbReference>
<dbReference type="EMBL" id="CP012109">
    <property type="protein sequence ID" value="AKQ65981.1"/>
    <property type="molecule type" value="Genomic_DNA"/>
</dbReference>
<feature type="domain" description="Histidine kinase/HSP90-like ATPase" evidence="2">
    <location>
        <begin position="5"/>
        <end position="128"/>
    </location>
</feature>
<dbReference type="PANTHER" id="PTHR35526:SF3">
    <property type="entry name" value="ANTI-SIGMA-F FACTOR RSBW"/>
    <property type="match status" value="1"/>
</dbReference>
<keyword evidence="3" id="KW-0418">Kinase</keyword>
<dbReference type="CDD" id="cd16936">
    <property type="entry name" value="HATPase_RsbW-like"/>
    <property type="match status" value="1"/>
</dbReference>
<keyword evidence="3" id="KW-0808">Transferase</keyword>